<accession>A0A7S3F1C8</accession>
<reference evidence="2" key="1">
    <citation type="submission" date="2021-01" db="EMBL/GenBank/DDBJ databases">
        <authorList>
            <person name="Corre E."/>
            <person name="Pelletier E."/>
            <person name="Niang G."/>
            <person name="Scheremetjew M."/>
            <person name="Finn R."/>
            <person name="Kale V."/>
            <person name="Holt S."/>
            <person name="Cochrane G."/>
            <person name="Meng A."/>
            <person name="Brown T."/>
            <person name="Cohen L."/>
        </authorList>
    </citation>
    <scope>NUCLEOTIDE SEQUENCE</scope>
    <source>
        <strain evidence="2">CCMP281</strain>
    </source>
</reference>
<feature type="region of interest" description="Disordered" evidence="1">
    <location>
        <begin position="98"/>
        <end position="121"/>
    </location>
</feature>
<name>A0A7S3F1C8_9EUKA</name>
<dbReference type="EMBL" id="HBHX01039670">
    <property type="protein sequence ID" value="CAE0121309.1"/>
    <property type="molecule type" value="Transcribed_RNA"/>
</dbReference>
<evidence type="ECO:0000256" key="1">
    <source>
        <dbReference type="SAM" id="MobiDB-lite"/>
    </source>
</evidence>
<protein>
    <submittedName>
        <fullName evidence="2">Uncharacterized protein</fullName>
    </submittedName>
</protein>
<dbReference type="AlphaFoldDB" id="A0A7S3F1C8"/>
<evidence type="ECO:0000313" key="2">
    <source>
        <dbReference type="EMBL" id="CAE0121309.1"/>
    </source>
</evidence>
<proteinExistence type="predicted"/>
<gene>
    <name evidence="2" type="ORF">HERI1096_LOCUS22010</name>
</gene>
<organism evidence="2">
    <name type="scientific">Haptolina ericina</name>
    <dbReference type="NCBI Taxonomy" id="156174"/>
    <lineage>
        <taxon>Eukaryota</taxon>
        <taxon>Haptista</taxon>
        <taxon>Haptophyta</taxon>
        <taxon>Prymnesiophyceae</taxon>
        <taxon>Prymnesiales</taxon>
        <taxon>Prymnesiaceae</taxon>
        <taxon>Haptolina</taxon>
    </lineage>
</organism>
<sequence length="165" mass="18428">MPERWAHPGAVVASRLVRDQPPDQAGDFLRMPASRAESFSACIGATGQGLQSIVELLRPQRGDDDKFDPTFDMLPVQNFMLWGAGIVLMDLRDAWAQSTPDQRTPDVRAPSKKSSRHAANQLRRWTSRVFPSSAPQKDRDYFERLMQTSAGKYPSSTDTACVSFL</sequence>